<reference evidence="3 4" key="1">
    <citation type="journal article" date="2013" name="Genome Announc.">
        <title>Complete genome sequence of Myxococcus stipitatus strain DSM 14675, a fruiting myxobacterium.</title>
        <authorList>
            <person name="Huntley S."/>
            <person name="Kneip S."/>
            <person name="Treuner-Lange A."/>
            <person name="Sogaard-Andersen L."/>
        </authorList>
    </citation>
    <scope>NUCLEOTIDE SEQUENCE [LARGE SCALE GENOMIC DNA]</scope>
    <source>
        <strain evidence="4">DSM 14675 / JCM 12634 / Mx s8</strain>
    </source>
</reference>
<organism evidence="3 4">
    <name type="scientific">Myxococcus stipitatus (strain DSM 14675 / JCM 12634 / Mx s8)</name>
    <dbReference type="NCBI Taxonomy" id="1278073"/>
    <lineage>
        <taxon>Bacteria</taxon>
        <taxon>Pseudomonadati</taxon>
        <taxon>Myxococcota</taxon>
        <taxon>Myxococcia</taxon>
        <taxon>Myxococcales</taxon>
        <taxon>Cystobacterineae</taxon>
        <taxon>Myxococcaceae</taxon>
        <taxon>Myxococcus</taxon>
    </lineage>
</organism>
<dbReference type="Proteomes" id="UP000011131">
    <property type="component" value="Chromosome"/>
</dbReference>
<feature type="region of interest" description="Disordered" evidence="1">
    <location>
        <begin position="80"/>
        <end position="100"/>
    </location>
</feature>
<sequence length="469" mass="50028">MHQHSTRGVRRLVPASFRWLSLSVLALGAALLAPSAQAAAEPSVEEGPVATLTHLSVEQGAFKVGIRWSDKQPLPSSAKLLSQDGAGTVNDGAEVTPKPGEESFVTLGKAIQKPWETGWNQKLVLQGAKEESLATFPYNVNLDCTDEKNCTLNVSAGAATNSEVMHVSTELDALIAELEASHKETEFDLVEEVGKANPRLLGEALVYVHTLAKLRQLAGPCTCVWQAVYGQSPALIGYGVNVSNANGILSGWNGPGAKHALTAIGGSPTGIGGTFTGISQVTLRLNCTRWVYYYYWDVVIGWPGRPVIVLPIPRPRLVPCISTCAARFDHQGRISGSTFVAYTSPGSSATAREQGAYRVDGTLLMSQVANNGTSFNLVNGTSVWSNIGSTGRVDSYGNVFAAKSFPYFSSASVANGHAISIHGQARCPWGPNGHAAVWTYGTSQGIPQTNLLRSSIQNFFWQWGIFVIP</sequence>
<keyword evidence="2" id="KW-0732">Signal</keyword>
<name>L7UKQ4_MYXSD</name>
<evidence type="ECO:0000256" key="1">
    <source>
        <dbReference type="SAM" id="MobiDB-lite"/>
    </source>
</evidence>
<dbReference type="EMBL" id="CP004025">
    <property type="protein sequence ID" value="AGC48122.1"/>
    <property type="molecule type" value="Genomic_DNA"/>
</dbReference>
<proteinExistence type="predicted"/>
<dbReference type="HOGENOM" id="CLU_582439_0_0_7"/>
<dbReference type="AlphaFoldDB" id="L7UKQ4"/>
<evidence type="ECO:0000256" key="2">
    <source>
        <dbReference type="SAM" id="SignalP"/>
    </source>
</evidence>
<feature type="chain" id="PRO_5003984454" evidence="2">
    <location>
        <begin position="39"/>
        <end position="469"/>
    </location>
</feature>
<dbReference type="STRING" id="1278073.MYSTI_06849"/>
<keyword evidence="4" id="KW-1185">Reference proteome</keyword>
<accession>L7UKQ4</accession>
<dbReference type="OrthoDB" id="5379552at2"/>
<protein>
    <submittedName>
        <fullName evidence="3">Uncharacterized protein</fullName>
    </submittedName>
</protein>
<dbReference type="KEGG" id="msd:MYSTI_06849"/>
<dbReference type="RefSeq" id="WP_015352376.1">
    <property type="nucleotide sequence ID" value="NC_020126.1"/>
</dbReference>
<evidence type="ECO:0000313" key="4">
    <source>
        <dbReference type="Proteomes" id="UP000011131"/>
    </source>
</evidence>
<dbReference type="PATRIC" id="fig|1278073.3.peg.6955"/>
<gene>
    <name evidence="3" type="ordered locus">MYSTI_06849</name>
</gene>
<evidence type="ECO:0000313" key="3">
    <source>
        <dbReference type="EMBL" id="AGC48122.1"/>
    </source>
</evidence>
<feature type="signal peptide" evidence="2">
    <location>
        <begin position="1"/>
        <end position="38"/>
    </location>
</feature>